<dbReference type="InParanoid" id="A0A0C2WY42"/>
<dbReference type="Proteomes" id="UP000054549">
    <property type="component" value="Unassembled WGS sequence"/>
</dbReference>
<evidence type="ECO:0000313" key="2">
    <source>
        <dbReference type="Proteomes" id="UP000054549"/>
    </source>
</evidence>
<dbReference type="AlphaFoldDB" id="A0A0C2WY42"/>
<protein>
    <recommendedName>
        <fullName evidence="3">BTB domain-containing protein</fullName>
    </recommendedName>
</protein>
<dbReference type="Gene3D" id="3.30.710.10">
    <property type="entry name" value="Potassium Channel Kv1.1, Chain A"/>
    <property type="match status" value="1"/>
</dbReference>
<proteinExistence type="predicted"/>
<dbReference type="InterPro" id="IPR011333">
    <property type="entry name" value="SKP1/BTB/POZ_sf"/>
</dbReference>
<dbReference type="EMBL" id="KN818234">
    <property type="protein sequence ID" value="KIL66732.1"/>
    <property type="molecule type" value="Genomic_DNA"/>
</dbReference>
<accession>A0A0C2WY42</accession>
<dbReference type="OrthoDB" id="3157337at2759"/>
<dbReference type="STRING" id="946122.A0A0C2WY42"/>
<dbReference type="HOGENOM" id="CLU_040061_1_0_1"/>
<organism evidence="1 2">
    <name type="scientific">Amanita muscaria (strain Koide BX008)</name>
    <dbReference type="NCBI Taxonomy" id="946122"/>
    <lineage>
        <taxon>Eukaryota</taxon>
        <taxon>Fungi</taxon>
        <taxon>Dikarya</taxon>
        <taxon>Basidiomycota</taxon>
        <taxon>Agaricomycotina</taxon>
        <taxon>Agaricomycetes</taxon>
        <taxon>Agaricomycetidae</taxon>
        <taxon>Agaricales</taxon>
        <taxon>Pluteineae</taxon>
        <taxon>Amanitaceae</taxon>
        <taxon>Amanita</taxon>
    </lineage>
</organism>
<name>A0A0C2WY42_AMAMK</name>
<evidence type="ECO:0000313" key="1">
    <source>
        <dbReference type="EMBL" id="KIL66732.1"/>
    </source>
</evidence>
<evidence type="ECO:0008006" key="3">
    <source>
        <dbReference type="Google" id="ProtNLM"/>
    </source>
</evidence>
<gene>
    <name evidence="1" type="ORF">M378DRAFT_177600</name>
</gene>
<sequence>MVNIYVYNPSKKLGWLRKLLLEASKRVLKNIHNESAMGLTTAARPPKASIVFSPTSDHSFEFTKPAKAKGKPVRDPEYYKDESQGGFCIFQVENKLFRVHRFFLMREPSAFEDMLRFPSRRYNNNGSSDDNPVILSDREEQFRDLLWALYARPSDLQRLSDRREMPFLEKLLNIAEMSTKYCIVSFRTWSVQCIYALTKDANSPLRSAAAGMYARILAVAASSGHDRLLEYVTKKVATKILWHNMPPEPFIPVAERNELRKLQGICYYRQLTTMERETPYLSLSGSSQLAIPLSFNVEKRKRFFRAHSRLVELWEELRSTPPDVTIDGCPSHGLCMDTWTHLWREAGSSAEILRCGPADVLGRLKAFMVYLRHAINETPAINEPCTHSALQEIASVRDEIIEKLGMYFECL</sequence>
<keyword evidence="2" id="KW-1185">Reference proteome</keyword>
<reference evidence="1 2" key="1">
    <citation type="submission" date="2014-04" db="EMBL/GenBank/DDBJ databases">
        <title>Evolutionary Origins and Diversification of the Mycorrhizal Mutualists.</title>
        <authorList>
            <consortium name="DOE Joint Genome Institute"/>
            <consortium name="Mycorrhizal Genomics Consortium"/>
            <person name="Kohler A."/>
            <person name="Kuo A."/>
            <person name="Nagy L.G."/>
            <person name="Floudas D."/>
            <person name="Copeland A."/>
            <person name="Barry K.W."/>
            <person name="Cichocki N."/>
            <person name="Veneault-Fourrey C."/>
            <person name="LaButti K."/>
            <person name="Lindquist E.A."/>
            <person name="Lipzen A."/>
            <person name="Lundell T."/>
            <person name="Morin E."/>
            <person name="Murat C."/>
            <person name="Riley R."/>
            <person name="Ohm R."/>
            <person name="Sun H."/>
            <person name="Tunlid A."/>
            <person name="Henrissat B."/>
            <person name="Grigoriev I.V."/>
            <person name="Hibbett D.S."/>
            <person name="Martin F."/>
        </authorList>
    </citation>
    <scope>NUCLEOTIDE SEQUENCE [LARGE SCALE GENOMIC DNA]</scope>
    <source>
        <strain evidence="1 2">Koide BX008</strain>
    </source>
</reference>